<dbReference type="Proteomes" id="UP000259864">
    <property type="component" value="Chromosome 1"/>
</dbReference>
<dbReference type="AlphaFoldDB" id="A0A3B0NZX9"/>
<sequence>MLTLLFKMIDPFISLGLSINQKAKTEIIGYAATSGLFVVYLIIMFALTPLEKKVALSRKVKLENTLSETSIMDEEKIANIREAQELNELVLKSFETAR</sequence>
<keyword evidence="1" id="KW-0812">Transmembrane</keyword>
<protein>
    <submittedName>
        <fullName evidence="2">Uncharacterized protein</fullName>
    </submittedName>
</protein>
<evidence type="ECO:0000256" key="1">
    <source>
        <dbReference type="SAM" id="Phobius"/>
    </source>
</evidence>
<keyword evidence="1" id="KW-1133">Transmembrane helix</keyword>
<name>A0A3B0NZX9_9BACT</name>
<dbReference type="EMBL" id="LS991949">
    <property type="protein sequence ID" value="SYV90388.1"/>
    <property type="molecule type" value="Genomic_DNA"/>
</dbReference>
<evidence type="ECO:0000313" key="3">
    <source>
        <dbReference type="Proteomes" id="UP000259864"/>
    </source>
</evidence>
<gene>
    <name evidence="2" type="ORF">NCTC10135_00912</name>
</gene>
<evidence type="ECO:0000313" key="2">
    <source>
        <dbReference type="EMBL" id="SYV90388.1"/>
    </source>
</evidence>
<feature type="transmembrane region" description="Helical" evidence="1">
    <location>
        <begin position="27"/>
        <end position="50"/>
    </location>
</feature>
<dbReference type="KEGG" id="mala:NCTC10135_00912"/>
<dbReference type="STRING" id="1188234.MALK_5480"/>
<proteinExistence type="predicted"/>
<accession>A0A3B0NZX9</accession>
<organism evidence="2 3">
    <name type="scientific">Metamycoplasma alkalescens</name>
    <dbReference type="NCBI Taxonomy" id="45363"/>
    <lineage>
        <taxon>Bacteria</taxon>
        <taxon>Bacillati</taxon>
        <taxon>Mycoplasmatota</taxon>
        <taxon>Mycoplasmoidales</taxon>
        <taxon>Metamycoplasmataceae</taxon>
        <taxon>Metamycoplasma</taxon>
    </lineage>
</organism>
<keyword evidence="1" id="KW-0472">Membrane</keyword>
<reference evidence="3" key="1">
    <citation type="submission" date="2018-06" db="EMBL/GenBank/DDBJ databases">
        <authorList>
            <consortium name="Pathogen Informatics"/>
        </authorList>
    </citation>
    <scope>NUCLEOTIDE SEQUENCE [LARGE SCALE GENOMIC DNA]</scope>
    <source>
        <strain evidence="3">NCTC10135</strain>
    </source>
</reference>